<name>X1PKE7_9ZZZZ</name>
<evidence type="ECO:0000313" key="1">
    <source>
        <dbReference type="EMBL" id="GAI42966.1"/>
    </source>
</evidence>
<comment type="caution">
    <text evidence="1">The sequence shown here is derived from an EMBL/GenBank/DDBJ whole genome shotgun (WGS) entry which is preliminary data.</text>
</comment>
<feature type="non-terminal residue" evidence="1">
    <location>
        <position position="1"/>
    </location>
</feature>
<accession>X1PKE7</accession>
<dbReference type="AlphaFoldDB" id="X1PKE7"/>
<organism evidence="1">
    <name type="scientific">marine sediment metagenome</name>
    <dbReference type="NCBI Taxonomy" id="412755"/>
    <lineage>
        <taxon>unclassified sequences</taxon>
        <taxon>metagenomes</taxon>
        <taxon>ecological metagenomes</taxon>
    </lineage>
</organism>
<protein>
    <submittedName>
        <fullName evidence="1">Uncharacterized protein</fullName>
    </submittedName>
</protein>
<reference evidence="1" key="1">
    <citation type="journal article" date="2014" name="Front. Microbiol.">
        <title>High frequency of phylogenetically diverse reductive dehalogenase-homologous genes in deep subseafloor sedimentary metagenomes.</title>
        <authorList>
            <person name="Kawai M."/>
            <person name="Futagami T."/>
            <person name="Toyoda A."/>
            <person name="Takaki Y."/>
            <person name="Nishi S."/>
            <person name="Hori S."/>
            <person name="Arai W."/>
            <person name="Tsubouchi T."/>
            <person name="Morono Y."/>
            <person name="Uchiyama I."/>
            <person name="Ito T."/>
            <person name="Fujiyama A."/>
            <person name="Inagaki F."/>
            <person name="Takami H."/>
        </authorList>
    </citation>
    <scope>NUCLEOTIDE SEQUENCE</scope>
    <source>
        <strain evidence="1">Expedition CK06-06</strain>
    </source>
</reference>
<gene>
    <name evidence="1" type="ORF">S06H3_41124</name>
</gene>
<proteinExistence type="predicted"/>
<sequence>SKKAANEAKVELILDNSDKLFSVPGDIKIKRVVRKNGISFFIWTWTIYSNYREEA</sequence>
<dbReference type="EMBL" id="BARV01025304">
    <property type="protein sequence ID" value="GAI42966.1"/>
    <property type="molecule type" value="Genomic_DNA"/>
</dbReference>